<accession>A0A841GVH1</accession>
<feature type="region of interest" description="Disordered" evidence="1">
    <location>
        <begin position="102"/>
        <end position="124"/>
    </location>
</feature>
<keyword evidence="3" id="KW-1185">Reference proteome</keyword>
<dbReference type="AlphaFoldDB" id="A0A841GVH1"/>
<proteinExistence type="predicted"/>
<sequence>MSKLVWCLVLLVAAVVFVKPLRERVRPEVEIALNPLYNWTVRNEVKDIQRLVAREQATTGTIPKPSEFERFIDSREGAGASLDSWGEPYFLTLTRRTYTIASAGPDRERNTADDIRTEPAPRTP</sequence>
<dbReference type="Gene3D" id="3.30.700.10">
    <property type="entry name" value="Glycoprotein, Type 4 Pilin"/>
    <property type="match status" value="1"/>
</dbReference>
<evidence type="ECO:0000256" key="1">
    <source>
        <dbReference type="SAM" id="MobiDB-lite"/>
    </source>
</evidence>
<name>A0A841GVH1_9BACT</name>
<comment type="caution">
    <text evidence="2">The sequence shown here is derived from an EMBL/GenBank/DDBJ whole genome shotgun (WGS) entry which is preliminary data.</text>
</comment>
<dbReference type="RefSeq" id="WP_170031202.1">
    <property type="nucleotide sequence ID" value="NZ_JABDTL010000001.1"/>
</dbReference>
<evidence type="ECO:0000313" key="2">
    <source>
        <dbReference type="EMBL" id="MBB6068805.1"/>
    </source>
</evidence>
<organism evidence="2 3">
    <name type="scientific">Longimicrobium terrae</name>
    <dbReference type="NCBI Taxonomy" id="1639882"/>
    <lineage>
        <taxon>Bacteria</taxon>
        <taxon>Pseudomonadati</taxon>
        <taxon>Gemmatimonadota</taxon>
        <taxon>Longimicrobiia</taxon>
        <taxon>Longimicrobiales</taxon>
        <taxon>Longimicrobiaceae</taxon>
        <taxon>Longimicrobium</taxon>
    </lineage>
</organism>
<feature type="compositionally biased region" description="Basic and acidic residues" evidence="1">
    <location>
        <begin position="105"/>
        <end position="124"/>
    </location>
</feature>
<evidence type="ECO:0008006" key="4">
    <source>
        <dbReference type="Google" id="ProtNLM"/>
    </source>
</evidence>
<gene>
    <name evidence="2" type="ORF">HNQ61_000416</name>
</gene>
<reference evidence="2 3" key="1">
    <citation type="submission" date="2020-08" db="EMBL/GenBank/DDBJ databases">
        <title>Genomic Encyclopedia of Type Strains, Phase IV (KMG-IV): sequencing the most valuable type-strain genomes for metagenomic binning, comparative biology and taxonomic classification.</title>
        <authorList>
            <person name="Goeker M."/>
        </authorList>
    </citation>
    <scope>NUCLEOTIDE SEQUENCE [LARGE SCALE GENOMIC DNA]</scope>
    <source>
        <strain evidence="2 3">DSM 29007</strain>
    </source>
</reference>
<evidence type="ECO:0000313" key="3">
    <source>
        <dbReference type="Proteomes" id="UP000582837"/>
    </source>
</evidence>
<dbReference type="Proteomes" id="UP000582837">
    <property type="component" value="Unassembled WGS sequence"/>
</dbReference>
<dbReference type="EMBL" id="JACHIA010000001">
    <property type="protein sequence ID" value="MBB6068805.1"/>
    <property type="molecule type" value="Genomic_DNA"/>
</dbReference>
<protein>
    <recommendedName>
        <fullName evidence="4">Type II secretion system protein GspG C-terminal domain-containing protein</fullName>
    </recommendedName>
</protein>